<dbReference type="AlphaFoldDB" id="A0A235F979"/>
<keyword evidence="4" id="KW-1185">Reference proteome</keyword>
<dbReference type="RefSeq" id="WP_094253080.1">
    <property type="nucleotide sequence ID" value="NZ_JBHLXL010000001.1"/>
</dbReference>
<evidence type="ECO:0000313" key="3">
    <source>
        <dbReference type="EMBL" id="OYD57729.1"/>
    </source>
</evidence>
<keyword evidence="1" id="KW-0732">Signal</keyword>
<organism evidence="3 4">
    <name type="scientific">Fictibacillus aquaticus</name>
    <dbReference type="NCBI Taxonomy" id="2021314"/>
    <lineage>
        <taxon>Bacteria</taxon>
        <taxon>Bacillati</taxon>
        <taxon>Bacillota</taxon>
        <taxon>Bacilli</taxon>
        <taxon>Bacillales</taxon>
        <taxon>Fictibacillaceae</taxon>
        <taxon>Fictibacillus</taxon>
    </lineage>
</organism>
<gene>
    <name evidence="3" type="ORF">CGZ90_13800</name>
</gene>
<dbReference type="PANTHER" id="PTHR10587:SF125">
    <property type="entry name" value="POLYSACCHARIDE DEACETYLASE YHEN-RELATED"/>
    <property type="match status" value="1"/>
</dbReference>
<name>A0A235F979_9BACL</name>
<comment type="caution">
    <text evidence="3">The sequence shown here is derived from an EMBL/GenBank/DDBJ whole genome shotgun (WGS) entry which is preliminary data.</text>
</comment>
<dbReference type="CDD" id="cd10944">
    <property type="entry name" value="CE4_SmPgdA_like"/>
    <property type="match status" value="1"/>
</dbReference>
<dbReference type="Pfam" id="PF01522">
    <property type="entry name" value="Polysacc_deac_1"/>
    <property type="match status" value="1"/>
</dbReference>
<dbReference type="InterPro" id="IPR011330">
    <property type="entry name" value="Glyco_hydro/deAcase_b/a-brl"/>
</dbReference>
<dbReference type="InterPro" id="IPR002509">
    <property type="entry name" value="NODB_dom"/>
</dbReference>
<feature type="signal peptide" evidence="1">
    <location>
        <begin position="1"/>
        <end position="25"/>
    </location>
</feature>
<proteinExistence type="predicted"/>
<reference evidence="3 4" key="1">
    <citation type="submission" date="2017-07" db="EMBL/GenBank/DDBJ databases">
        <title>Fictibacillus sp. nov. GDSW-R2A3 Genome sequencing and assembly.</title>
        <authorList>
            <person name="Mayilraj S."/>
        </authorList>
    </citation>
    <scope>NUCLEOTIDE SEQUENCE [LARGE SCALE GENOMIC DNA]</scope>
    <source>
        <strain evidence="3 4">GDSW-R2A3</strain>
    </source>
</reference>
<dbReference type="Proteomes" id="UP000215059">
    <property type="component" value="Unassembled WGS sequence"/>
</dbReference>
<evidence type="ECO:0000313" key="4">
    <source>
        <dbReference type="Proteomes" id="UP000215059"/>
    </source>
</evidence>
<sequence>MVKKLGAVVMAAVLLCIFGGVKADAAESKTYIGLGINDRFMEYTTHAPFTQNGISYASSSYLSFMGVKSSTSGNTKVFTKGTTKLTVDLTTYSMKLNNKALSTKAVMHNRTLYLPIRQSSTAFGYTVSYIKSGPVVRVKNSSAKLTDTQFYTKYKSAISAQRTKFTQPQQQPAPTKIAYLTFDDGPNVYTASILNMLQKNGAKATFFMMKPSMDRMPSIVKRMKNEGHGLACHGVTHDKSKFYRSPSSAEQEMTSCLASIRSITGVSSKLIRTPYGSKPNMTQAYRQAMYDKGYKMWDWTVDSLDWKYRHAPTTANHTISEIKKMEGSKKPLVILMHDRVDTTDYLQPVLNYLKKSGYQMKPLDNSMKPYNFWQ</sequence>
<dbReference type="Gene3D" id="3.20.20.370">
    <property type="entry name" value="Glycoside hydrolase/deacetylase"/>
    <property type="match status" value="1"/>
</dbReference>
<feature type="domain" description="NodB homology" evidence="2">
    <location>
        <begin position="176"/>
        <end position="361"/>
    </location>
</feature>
<protein>
    <recommendedName>
        <fullName evidence="2">NodB homology domain-containing protein</fullName>
    </recommendedName>
</protein>
<dbReference type="GO" id="GO:0005975">
    <property type="term" value="P:carbohydrate metabolic process"/>
    <property type="evidence" value="ECO:0007669"/>
    <property type="project" value="InterPro"/>
</dbReference>
<dbReference type="GO" id="GO:0016810">
    <property type="term" value="F:hydrolase activity, acting on carbon-nitrogen (but not peptide) bonds"/>
    <property type="evidence" value="ECO:0007669"/>
    <property type="project" value="InterPro"/>
</dbReference>
<dbReference type="SUPFAM" id="SSF88713">
    <property type="entry name" value="Glycoside hydrolase/deacetylase"/>
    <property type="match status" value="1"/>
</dbReference>
<dbReference type="InterPro" id="IPR050248">
    <property type="entry name" value="Polysacc_deacetylase_ArnD"/>
</dbReference>
<feature type="chain" id="PRO_5012150130" description="NodB homology domain-containing protein" evidence="1">
    <location>
        <begin position="26"/>
        <end position="374"/>
    </location>
</feature>
<dbReference type="PROSITE" id="PS51677">
    <property type="entry name" value="NODB"/>
    <property type="match status" value="1"/>
</dbReference>
<dbReference type="PANTHER" id="PTHR10587">
    <property type="entry name" value="GLYCOSYL TRANSFERASE-RELATED"/>
    <property type="match status" value="1"/>
</dbReference>
<dbReference type="EMBL" id="NOII01000003">
    <property type="protein sequence ID" value="OYD57729.1"/>
    <property type="molecule type" value="Genomic_DNA"/>
</dbReference>
<accession>A0A235F979</accession>
<evidence type="ECO:0000259" key="2">
    <source>
        <dbReference type="PROSITE" id="PS51677"/>
    </source>
</evidence>
<evidence type="ECO:0000256" key="1">
    <source>
        <dbReference type="SAM" id="SignalP"/>
    </source>
</evidence>
<dbReference type="OrthoDB" id="258610at2"/>